<dbReference type="Gramene" id="OMO63638">
    <property type="protein sequence ID" value="OMO63638"/>
    <property type="gene ID" value="CCACVL1_22370"/>
</dbReference>
<accession>A0A1R3GZT1</accession>
<evidence type="ECO:0000313" key="1">
    <source>
        <dbReference type="EMBL" id="OMO63638.1"/>
    </source>
</evidence>
<protein>
    <submittedName>
        <fullName evidence="1">Uncharacterized protein</fullName>
    </submittedName>
</protein>
<keyword evidence="2" id="KW-1185">Reference proteome</keyword>
<name>A0A1R3GZT1_COCAP</name>
<sequence length="130" mass="15080">MSRQLVLHHQHAAVEIYIPFALWWERYIHAKQSDDCHNGSDDRNTSHHCNNLPFGAKKIIDMESKLMNKLASSYLSNEFLTSSYNRHNIIRHKNKEQQETAQETALLIFIATFGRCLINNKAVKKTSQQA</sequence>
<gene>
    <name evidence="1" type="ORF">CCACVL1_22370</name>
</gene>
<dbReference type="AlphaFoldDB" id="A0A1R3GZT1"/>
<dbReference type="EMBL" id="AWWV01012905">
    <property type="protein sequence ID" value="OMO63638.1"/>
    <property type="molecule type" value="Genomic_DNA"/>
</dbReference>
<comment type="caution">
    <text evidence="1">The sequence shown here is derived from an EMBL/GenBank/DDBJ whole genome shotgun (WGS) entry which is preliminary data.</text>
</comment>
<dbReference type="Proteomes" id="UP000188268">
    <property type="component" value="Unassembled WGS sequence"/>
</dbReference>
<reference evidence="1 2" key="1">
    <citation type="submission" date="2013-09" db="EMBL/GenBank/DDBJ databases">
        <title>Corchorus capsularis genome sequencing.</title>
        <authorList>
            <person name="Alam M."/>
            <person name="Haque M.S."/>
            <person name="Islam M.S."/>
            <person name="Emdad E.M."/>
            <person name="Islam M.M."/>
            <person name="Ahmed B."/>
            <person name="Halim A."/>
            <person name="Hossen Q.M.M."/>
            <person name="Hossain M.Z."/>
            <person name="Ahmed R."/>
            <person name="Khan M.M."/>
            <person name="Islam R."/>
            <person name="Rashid M.M."/>
            <person name="Khan S.A."/>
            <person name="Rahman M.S."/>
            <person name="Alam M."/>
        </authorList>
    </citation>
    <scope>NUCLEOTIDE SEQUENCE [LARGE SCALE GENOMIC DNA]</scope>
    <source>
        <strain evidence="2">cv. CVL-1</strain>
        <tissue evidence="1">Whole seedling</tissue>
    </source>
</reference>
<evidence type="ECO:0000313" key="2">
    <source>
        <dbReference type="Proteomes" id="UP000188268"/>
    </source>
</evidence>
<organism evidence="1 2">
    <name type="scientific">Corchorus capsularis</name>
    <name type="common">Jute</name>
    <dbReference type="NCBI Taxonomy" id="210143"/>
    <lineage>
        <taxon>Eukaryota</taxon>
        <taxon>Viridiplantae</taxon>
        <taxon>Streptophyta</taxon>
        <taxon>Embryophyta</taxon>
        <taxon>Tracheophyta</taxon>
        <taxon>Spermatophyta</taxon>
        <taxon>Magnoliopsida</taxon>
        <taxon>eudicotyledons</taxon>
        <taxon>Gunneridae</taxon>
        <taxon>Pentapetalae</taxon>
        <taxon>rosids</taxon>
        <taxon>malvids</taxon>
        <taxon>Malvales</taxon>
        <taxon>Malvaceae</taxon>
        <taxon>Grewioideae</taxon>
        <taxon>Apeibeae</taxon>
        <taxon>Corchorus</taxon>
    </lineage>
</organism>
<proteinExistence type="predicted"/>